<dbReference type="InterPro" id="IPR013410">
    <property type="entry name" value="CRISPR-assoc_RAMP_Cmr4"/>
</dbReference>
<evidence type="ECO:0000313" key="5">
    <source>
        <dbReference type="Proteomes" id="UP000198405"/>
    </source>
</evidence>
<keyword evidence="1" id="KW-0051">Antiviral defense</keyword>
<dbReference type="PANTHER" id="PTHR36700">
    <property type="entry name" value="CRISPR SYSTEM CMR SUBUNIT CMR4"/>
    <property type="match status" value="1"/>
</dbReference>
<dbReference type="Pfam" id="PF03787">
    <property type="entry name" value="RAMPs"/>
    <property type="match status" value="1"/>
</dbReference>
<dbReference type="RefSeq" id="WP_180706464.1">
    <property type="nucleotide sequence ID" value="NZ_FZOB01000014.1"/>
</dbReference>
<dbReference type="Proteomes" id="UP000198405">
    <property type="component" value="Unassembled WGS sequence"/>
</dbReference>
<feature type="domain" description="CRISPR type III-associated protein" evidence="3">
    <location>
        <begin position="18"/>
        <end position="315"/>
    </location>
</feature>
<reference evidence="5" key="1">
    <citation type="submission" date="2017-06" db="EMBL/GenBank/DDBJ databases">
        <authorList>
            <person name="Varghese N."/>
            <person name="Submissions S."/>
        </authorList>
    </citation>
    <scope>NUCLEOTIDE SEQUENCE [LARGE SCALE GENOMIC DNA]</scope>
    <source>
        <strain evidence="5">DSM 15668</strain>
    </source>
</reference>
<keyword evidence="5" id="KW-1185">Reference proteome</keyword>
<organism evidence="4 5">
    <name type="scientific">Desulfurobacterium atlanticum</name>
    <dbReference type="NCBI Taxonomy" id="240169"/>
    <lineage>
        <taxon>Bacteria</taxon>
        <taxon>Pseudomonadati</taxon>
        <taxon>Aquificota</taxon>
        <taxon>Aquificia</taxon>
        <taxon>Desulfurobacteriales</taxon>
        <taxon>Desulfurobacteriaceae</taxon>
        <taxon>Desulfurobacterium</taxon>
    </lineage>
</organism>
<feature type="coiled-coil region" evidence="2">
    <location>
        <begin position="327"/>
        <end position="387"/>
    </location>
</feature>
<dbReference type="InterPro" id="IPR005537">
    <property type="entry name" value="RAMP_III_fam"/>
</dbReference>
<keyword evidence="2" id="KW-0175">Coiled coil</keyword>
<protein>
    <submittedName>
        <fullName evidence="4">CRISPR-associated protein Cmr4</fullName>
    </submittedName>
</protein>
<dbReference type="EMBL" id="FZOB01000014">
    <property type="protein sequence ID" value="SNR89544.1"/>
    <property type="molecule type" value="Genomic_DNA"/>
</dbReference>
<dbReference type="GO" id="GO:0051607">
    <property type="term" value="P:defense response to virus"/>
    <property type="evidence" value="ECO:0007669"/>
    <property type="project" value="UniProtKB-KW"/>
</dbReference>
<evidence type="ECO:0000256" key="1">
    <source>
        <dbReference type="ARBA" id="ARBA00023118"/>
    </source>
</evidence>
<dbReference type="NCBIfam" id="TIGR02580">
    <property type="entry name" value="cas_RAMP_Cmr4"/>
    <property type="match status" value="1"/>
</dbReference>
<proteinExistence type="predicted"/>
<dbReference type="PANTHER" id="PTHR36700:SF1">
    <property type="entry name" value="CRISPR SYSTEM CMR SUBUNIT CMR4"/>
    <property type="match status" value="1"/>
</dbReference>
<dbReference type="AlphaFoldDB" id="A0A239A3D8"/>
<gene>
    <name evidence="4" type="ORF">SAMN06265340_11431</name>
</gene>
<evidence type="ECO:0000256" key="2">
    <source>
        <dbReference type="SAM" id="Coils"/>
    </source>
</evidence>
<accession>A0A239A3D8</accession>
<name>A0A239A3D8_9BACT</name>
<evidence type="ECO:0000259" key="3">
    <source>
        <dbReference type="Pfam" id="PF03787"/>
    </source>
</evidence>
<evidence type="ECO:0000313" key="4">
    <source>
        <dbReference type="EMBL" id="SNR89544.1"/>
    </source>
</evidence>
<sequence>MSDTFIPFKAKKYLAIAKEPVFVGTGGYRIGRVDNTIVRDPATNLPKIPGSTISGNARYYSWLSYKSEGMNLNLGCSKGKKTEEQDPCGECPVCLTYGFVKDKKAHSGLAYFSDARILFFPVSTMIGTVWLTSDEILKEFVETGGDEISVENNSFLYSQSLESSLPKNDEGKKFLNFGWIMLKASNSINPEIWKIKKDIENDEITDLSGVLNRVGTRICVVSKDVFHHIVNSNLETRTSVSINPITGAAESGALFTYEALPRGAVFILDVTYENPSNYMKDESIEIVIGTVEKGFKLFSSLGIGGMGTRGFGKIEIIDNWLGEKEYLEKLKEFIGKLNNNLNELETKISKIKQEIEDEQDNKKKEELIKEKNKLEKEKQDIEEKKSLWIEYVEKVKKQKEADVNNENEILDILKEILSSSREANNE</sequence>